<reference evidence="3 4" key="1">
    <citation type="submission" date="2023-06" db="EMBL/GenBank/DDBJ databases">
        <title>Cellulomonas sp. MW9 Whole genome sequence.</title>
        <authorList>
            <person name="Park S."/>
        </authorList>
    </citation>
    <scope>NUCLEOTIDE SEQUENCE [LARGE SCALE GENOMIC DNA]</scope>
    <source>
        <strain evidence="3 4">MW9</strain>
    </source>
</reference>
<evidence type="ECO:0000256" key="1">
    <source>
        <dbReference type="SAM" id="MobiDB-lite"/>
    </source>
</evidence>
<sequence length="84" mass="8415">MIGADRATWVRLAVALAVAGCAAAAPHVGWTSAEFTRSTQTGAVVRTAPDFAPAGATPSAPEVPSLEAPSIRARSNPALSSADD</sequence>
<dbReference type="RefSeq" id="WP_289447743.1">
    <property type="nucleotide sequence ID" value="NZ_JAUCGR010000003.1"/>
</dbReference>
<accession>A0ABT7S9N1</accession>
<feature type="region of interest" description="Disordered" evidence="1">
    <location>
        <begin position="46"/>
        <end position="84"/>
    </location>
</feature>
<dbReference type="Proteomes" id="UP001321453">
    <property type="component" value="Unassembled WGS sequence"/>
</dbReference>
<organism evidence="3 4">
    <name type="scientific">Cellulomonas edaphi</name>
    <dbReference type="NCBI Taxonomy" id="3053468"/>
    <lineage>
        <taxon>Bacteria</taxon>
        <taxon>Bacillati</taxon>
        <taxon>Actinomycetota</taxon>
        <taxon>Actinomycetes</taxon>
        <taxon>Micrococcales</taxon>
        <taxon>Cellulomonadaceae</taxon>
        <taxon>Cellulomonas</taxon>
    </lineage>
</organism>
<feature type="signal peptide" evidence="2">
    <location>
        <begin position="1"/>
        <end position="24"/>
    </location>
</feature>
<evidence type="ECO:0000313" key="4">
    <source>
        <dbReference type="Proteomes" id="UP001321453"/>
    </source>
</evidence>
<dbReference type="EMBL" id="JAUCGR010000003">
    <property type="protein sequence ID" value="MDM7832315.1"/>
    <property type="molecule type" value="Genomic_DNA"/>
</dbReference>
<gene>
    <name evidence="3" type="ORF">QRT05_13305</name>
</gene>
<feature type="chain" id="PRO_5047177769" evidence="2">
    <location>
        <begin position="25"/>
        <end position="84"/>
    </location>
</feature>
<keyword evidence="2" id="KW-0732">Signal</keyword>
<keyword evidence="4" id="KW-1185">Reference proteome</keyword>
<name>A0ABT7S9N1_9CELL</name>
<protein>
    <submittedName>
        <fullName evidence="3">Uncharacterized protein</fullName>
    </submittedName>
</protein>
<evidence type="ECO:0000313" key="3">
    <source>
        <dbReference type="EMBL" id="MDM7832315.1"/>
    </source>
</evidence>
<evidence type="ECO:0000256" key="2">
    <source>
        <dbReference type="SAM" id="SignalP"/>
    </source>
</evidence>
<proteinExistence type="predicted"/>
<comment type="caution">
    <text evidence="3">The sequence shown here is derived from an EMBL/GenBank/DDBJ whole genome shotgun (WGS) entry which is preliminary data.</text>
</comment>